<dbReference type="AlphaFoldDB" id="A0ABC9G8K4"/>
<reference evidence="3 4" key="2">
    <citation type="submission" date="2024-10" db="EMBL/GenBank/DDBJ databases">
        <authorList>
            <person name="Ryan C."/>
        </authorList>
    </citation>
    <scope>NUCLEOTIDE SEQUENCE [LARGE SCALE GENOMIC DNA]</scope>
</reference>
<dbReference type="InterPro" id="IPR001810">
    <property type="entry name" value="F-box_dom"/>
</dbReference>
<keyword evidence="1" id="KW-0732">Signal</keyword>
<dbReference type="CDD" id="cd22157">
    <property type="entry name" value="F-box_AtFBW1-like"/>
    <property type="match status" value="1"/>
</dbReference>
<accession>A0ABC9G8K4</accession>
<evidence type="ECO:0000256" key="1">
    <source>
        <dbReference type="SAM" id="SignalP"/>
    </source>
</evidence>
<dbReference type="Pfam" id="PF08268">
    <property type="entry name" value="FBA_3"/>
    <property type="match status" value="1"/>
</dbReference>
<protein>
    <recommendedName>
        <fullName evidence="2">F-box domain-containing protein</fullName>
    </recommendedName>
</protein>
<dbReference type="SUPFAM" id="SSF81383">
    <property type="entry name" value="F-box domain"/>
    <property type="match status" value="1"/>
</dbReference>
<evidence type="ECO:0000313" key="3">
    <source>
        <dbReference type="EMBL" id="CAL5089088.1"/>
    </source>
</evidence>
<dbReference type="EMBL" id="OZ075118">
    <property type="protein sequence ID" value="CAL5089088.1"/>
    <property type="molecule type" value="Genomic_DNA"/>
</dbReference>
<dbReference type="SMART" id="SM00256">
    <property type="entry name" value="FBOX"/>
    <property type="match status" value="1"/>
</dbReference>
<keyword evidence="4" id="KW-1185">Reference proteome</keyword>
<dbReference type="InterPro" id="IPR011043">
    <property type="entry name" value="Gal_Oxase/kelch_b-propeller"/>
</dbReference>
<organism evidence="3 4">
    <name type="scientific">Urochloa decumbens</name>
    <dbReference type="NCBI Taxonomy" id="240449"/>
    <lineage>
        <taxon>Eukaryota</taxon>
        <taxon>Viridiplantae</taxon>
        <taxon>Streptophyta</taxon>
        <taxon>Embryophyta</taxon>
        <taxon>Tracheophyta</taxon>
        <taxon>Spermatophyta</taxon>
        <taxon>Magnoliopsida</taxon>
        <taxon>Liliopsida</taxon>
        <taxon>Poales</taxon>
        <taxon>Poaceae</taxon>
        <taxon>PACMAD clade</taxon>
        <taxon>Panicoideae</taxon>
        <taxon>Panicodae</taxon>
        <taxon>Paniceae</taxon>
        <taxon>Melinidinae</taxon>
        <taxon>Urochloa</taxon>
    </lineage>
</organism>
<dbReference type="PANTHER" id="PTHR31111">
    <property type="entry name" value="BNAA05G37150D PROTEIN-RELATED"/>
    <property type="match status" value="1"/>
</dbReference>
<dbReference type="NCBIfam" id="TIGR01640">
    <property type="entry name" value="F_box_assoc_1"/>
    <property type="match status" value="1"/>
</dbReference>
<reference evidence="4" key="1">
    <citation type="submission" date="2024-06" db="EMBL/GenBank/DDBJ databases">
        <authorList>
            <person name="Ryan C."/>
        </authorList>
    </citation>
    <scope>NUCLEOTIDE SEQUENCE [LARGE SCALE GENOMIC DNA]</scope>
</reference>
<evidence type="ECO:0000259" key="2">
    <source>
        <dbReference type="PROSITE" id="PS50181"/>
    </source>
</evidence>
<name>A0ABC9G8K4_9POAL</name>
<evidence type="ECO:0000313" key="4">
    <source>
        <dbReference type="Proteomes" id="UP001497457"/>
    </source>
</evidence>
<feature type="chain" id="PRO_5044798010" description="F-box domain-containing protein" evidence="1">
    <location>
        <begin position="22"/>
        <end position="408"/>
    </location>
</feature>
<feature type="domain" description="F-box" evidence="2">
    <location>
        <begin position="33"/>
        <end position="79"/>
    </location>
</feature>
<dbReference type="InterPro" id="IPR017451">
    <property type="entry name" value="F-box-assoc_interact_dom"/>
</dbReference>
<dbReference type="SUPFAM" id="SSF50965">
    <property type="entry name" value="Galactose oxidase, central domain"/>
    <property type="match status" value="1"/>
</dbReference>
<dbReference type="PANTHER" id="PTHR31111:SF133">
    <property type="entry name" value="OS07G0196600 PROTEIN"/>
    <property type="match status" value="1"/>
</dbReference>
<gene>
    <name evidence="3" type="ORF">URODEC1_LOCUS113167</name>
</gene>
<dbReference type="InterPro" id="IPR013187">
    <property type="entry name" value="F-box-assoc_dom_typ3"/>
</dbReference>
<dbReference type="Pfam" id="PF00646">
    <property type="entry name" value="F-box"/>
    <property type="match status" value="1"/>
</dbReference>
<dbReference type="Proteomes" id="UP001497457">
    <property type="component" value="Chromosome 8b"/>
</dbReference>
<feature type="signal peptide" evidence="1">
    <location>
        <begin position="1"/>
        <end position="21"/>
    </location>
</feature>
<dbReference type="Gene3D" id="1.20.1280.50">
    <property type="match status" value="1"/>
</dbReference>
<dbReference type="PROSITE" id="PS50181">
    <property type="entry name" value="FBOX"/>
    <property type="match status" value="1"/>
</dbReference>
<dbReference type="InterPro" id="IPR036047">
    <property type="entry name" value="F-box-like_dom_sf"/>
</dbReference>
<sequence>MGARISRHFLLLLSQIRHLLPPLPMAPPSPRSGASVRPLPLDALYEVLLRVSARDLCRLRAVCRPWRALLSDPHFIAAHAACHPEPLIVATHHTDGLAAGHILDIMDLSGRVIKRVVKPESLWAGRKGWAITAHVNVVCVLMTNDMSYLLLNPATGAVSALPQGLAEEHSRREQDISDCRHLVAVGKVASTGEYKVLRVLDVYPESEWEQLCEVFTLDGSSHARWRGKKASPDSVDPFPSHRVTINGIVYFVLREIVMDQGVVPLRIASFDLETEEWRAILRAPLDLLSILHFSLASLNGCLVVIHYIQQSSSMDLWFLMDFDKGLWAKKHSIPLKSGFFYDDFPVRTLLVLNGGRILYYDEMKLLRIYDPKTCTSANVAEIGPYCEIGVYTGNLLSLPDGAGAQLMR</sequence>
<proteinExistence type="predicted"/>